<dbReference type="Proteomes" id="UP000305939">
    <property type="component" value="Unassembled WGS sequence"/>
</dbReference>
<gene>
    <name evidence="2" type="ORF">E7Z59_05585</name>
</gene>
<dbReference type="PANTHER" id="PTHR43135:SF3">
    <property type="entry name" value="ALPHA-D-RIBOSE 1-METHYLPHOSPHONATE 5-TRIPHOSPHATE DIPHOSPHATASE"/>
    <property type="match status" value="1"/>
</dbReference>
<dbReference type="InterPro" id="IPR032466">
    <property type="entry name" value="Metal_Hydrolase"/>
</dbReference>
<dbReference type="OrthoDB" id="9797498at2"/>
<organism evidence="2 3">
    <name type="scientific">Robertkochia marina</name>
    <dbReference type="NCBI Taxonomy" id="1227945"/>
    <lineage>
        <taxon>Bacteria</taxon>
        <taxon>Pseudomonadati</taxon>
        <taxon>Bacteroidota</taxon>
        <taxon>Flavobacteriia</taxon>
        <taxon>Flavobacteriales</taxon>
        <taxon>Flavobacteriaceae</taxon>
        <taxon>Robertkochia</taxon>
    </lineage>
</organism>
<reference evidence="2 3" key="1">
    <citation type="submission" date="2019-04" db="EMBL/GenBank/DDBJ databases">
        <title>Draft genome sequence of Robertkochia marina CC-AMO-30D.</title>
        <authorList>
            <person name="Hameed A."/>
            <person name="Lin S.-Y."/>
            <person name="Shahina M."/>
            <person name="Lai W.-A."/>
            <person name="Young C.-C."/>
        </authorList>
    </citation>
    <scope>NUCLEOTIDE SEQUENCE [LARGE SCALE GENOMIC DNA]</scope>
    <source>
        <strain evidence="2 3">CC-AMO-30D</strain>
    </source>
</reference>
<evidence type="ECO:0000313" key="3">
    <source>
        <dbReference type="Proteomes" id="UP000305939"/>
    </source>
</evidence>
<dbReference type="SUPFAM" id="SSF51338">
    <property type="entry name" value="Composite domain of metallo-dependent hydrolases"/>
    <property type="match status" value="1"/>
</dbReference>
<dbReference type="GO" id="GO:0016810">
    <property type="term" value="F:hydrolase activity, acting on carbon-nitrogen (but not peptide) bonds"/>
    <property type="evidence" value="ECO:0007669"/>
    <property type="project" value="InterPro"/>
</dbReference>
<dbReference type="InterPro" id="IPR011059">
    <property type="entry name" value="Metal-dep_hydrolase_composite"/>
</dbReference>
<dbReference type="InterPro" id="IPR006680">
    <property type="entry name" value="Amidohydro-rel"/>
</dbReference>
<protein>
    <submittedName>
        <fullName evidence="2">Amidohydrolase</fullName>
    </submittedName>
</protein>
<dbReference type="RefSeq" id="WP_136335289.1">
    <property type="nucleotide sequence ID" value="NZ_QXMP01000002.1"/>
</dbReference>
<dbReference type="AlphaFoldDB" id="A0A4S3M514"/>
<dbReference type="EMBL" id="SSMC01000001">
    <property type="protein sequence ID" value="THD69799.1"/>
    <property type="molecule type" value="Genomic_DNA"/>
</dbReference>
<dbReference type="Pfam" id="PF01979">
    <property type="entry name" value="Amidohydro_1"/>
    <property type="match status" value="1"/>
</dbReference>
<sequence length="472" mass="52695">MSFKYLITVSFALFWILTLHAQSYTEQVKRFIAVDTNSVAITDVKIIDGTGNAPLSGQTVLFSEGVITEIGENIKIPEETLIIDGTGKTLIPGFVMMHEHIFYSMPFENWFSVGQMSFTFPRLYLAGGVTSMRTAGSIEPETDLNLKKWIEAGKMTGPRMDVTSPFIEREGYDIAELGFVSSPEEVRKMVQFWADRGVTSFKVYNHITREDLKVCVEEAHKLGLKVTGHLCSVTYQEASEIGIDNLEHGFMVSSDFLEDKQVDFCDPFRSREAIRALEEDSPEMKSLIDLLIKNQTAITTTPVVFEPYTDHEMIPGGGEEALATQVLERIKSQYDRMQGRDSSVHVQFKKDLKWLKQFHDKGGHLMAGTDPTGAGRTVAGYANQRTLEILVENGFSLGEAIKICSLNGAIYLGMEENTGSLEKGKWADMILIDGDLEDDIRNIRKTEIVFKKGTGFDSAKLFESVKGKVGLN</sequence>
<name>A0A4S3M514_9FLAO</name>
<dbReference type="PANTHER" id="PTHR43135">
    <property type="entry name" value="ALPHA-D-RIBOSE 1-METHYLPHOSPHONATE 5-TRIPHOSPHATE DIPHOSPHATASE"/>
    <property type="match status" value="1"/>
</dbReference>
<evidence type="ECO:0000313" key="2">
    <source>
        <dbReference type="EMBL" id="THD69799.1"/>
    </source>
</evidence>
<dbReference type="Gene3D" id="3.20.20.140">
    <property type="entry name" value="Metal-dependent hydrolases"/>
    <property type="match status" value="1"/>
</dbReference>
<feature type="domain" description="Amidohydrolase-related" evidence="1">
    <location>
        <begin position="89"/>
        <end position="453"/>
    </location>
</feature>
<keyword evidence="2" id="KW-0378">Hydrolase</keyword>
<dbReference type="SUPFAM" id="SSF51556">
    <property type="entry name" value="Metallo-dependent hydrolases"/>
    <property type="match status" value="1"/>
</dbReference>
<evidence type="ECO:0000259" key="1">
    <source>
        <dbReference type="Pfam" id="PF01979"/>
    </source>
</evidence>
<proteinExistence type="predicted"/>
<dbReference type="Gene3D" id="2.30.40.10">
    <property type="entry name" value="Urease, subunit C, domain 1"/>
    <property type="match status" value="1"/>
</dbReference>
<comment type="caution">
    <text evidence="2">The sequence shown here is derived from an EMBL/GenBank/DDBJ whole genome shotgun (WGS) entry which is preliminary data.</text>
</comment>
<accession>A0A4S3M514</accession>
<dbReference type="InterPro" id="IPR051781">
    <property type="entry name" value="Metallo-dep_Hydrolase"/>
</dbReference>
<keyword evidence="3" id="KW-1185">Reference proteome</keyword>